<evidence type="ECO:0000256" key="4">
    <source>
        <dbReference type="RuleBase" id="RU003357"/>
    </source>
</evidence>
<gene>
    <name evidence="8" type="ORF">FLL45_21885</name>
</gene>
<dbReference type="Pfam" id="PF07715">
    <property type="entry name" value="Plug"/>
    <property type="match status" value="1"/>
</dbReference>
<comment type="similarity">
    <text evidence="4">Belongs to the TonB-dependent receptor family.</text>
</comment>
<organism evidence="8 9">
    <name type="scientific">Aliikangiella marina</name>
    <dbReference type="NCBI Taxonomy" id="1712262"/>
    <lineage>
        <taxon>Bacteria</taxon>
        <taxon>Pseudomonadati</taxon>
        <taxon>Pseudomonadota</taxon>
        <taxon>Gammaproteobacteria</taxon>
        <taxon>Oceanospirillales</taxon>
        <taxon>Pleioneaceae</taxon>
        <taxon>Aliikangiella</taxon>
    </lineage>
</organism>
<dbReference type="InterPro" id="IPR037066">
    <property type="entry name" value="Plug_dom_sf"/>
</dbReference>
<protein>
    <submittedName>
        <fullName evidence="8">TonB-dependent receptor</fullName>
    </submittedName>
</protein>
<dbReference type="AlphaFoldDB" id="A0A545T192"/>
<comment type="caution">
    <text evidence="8">The sequence shown here is derived from an EMBL/GenBank/DDBJ whole genome shotgun (WGS) entry which is preliminary data.</text>
</comment>
<keyword evidence="5" id="KW-0732">Signal</keyword>
<evidence type="ECO:0000313" key="8">
    <source>
        <dbReference type="EMBL" id="TQV70980.1"/>
    </source>
</evidence>
<dbReference type="InterPro" id="IPR000531">
    <property type="entry name" value="Beta-barrel_TonB"/>
</dbReference>
<evidence type="ECO:0000256" key="1">
    <source>
        <dbReference type="ARBA" id="ARBA00004442"/>
    </source>
</evidence>
<keyword evidence="2 4" id="KW-0472">Membrane</keyword>
<proteinExistence type="inferred from homology"/>
<accession>A0A545T192</accession>
<dbReference type="Pfam" id="PF00593">
    <property type="entry name" value="TonB_dep_Rec_b-barrel"/>
    <property type="match status" value="1"/>
</dbReference>
<dbReference type="EMBL" id="VIKR01000007">
    <property type="protein sequence ID" value="TQV70980.1"/>
    <property type="molecule type" value="Genomic_DNA"/>
</dbReference>
<name>A0A545T192_9GAMM</name>
<evidence type="ECO:0000313" key="9">
    <source>
        <dbReference type="Proteomes" id="UP000317839"/>
    </source>
</evidence>
<dbReference type="SUPFAM" id="SSF56935">
    <property type="entry name" value="Porins"/>
    <property type="match status" value="1"/>
</dbReference>
<dbReference type="PANTHER" id="PTHR40980:SF3">
    <property type="entry name" value="TONB-DEPENDENT RECEPTOR-LIKE BETA-BARREL DOMAIN-CONTAINING PROTEIN"/>
    <property type="match status" value="1"/>
</dbReference>
<dbReference type="InterPro" id="IPR036942">
    <property type="entry name" value="Beta-barrel_TonB_sf"/>
</dbReference>
<keyword evidence="9" id="KW-1185">Reference proteome</keyword>
<keyword evidence="3" id="KW-0998">Cell outer membrane</keyword>
<feature type="signal peptide" evidence="5">
    <location>
        <begin position="1"/>
        <end position="29"/>
    </location>
</feature>
<dbReference type="Proteomes" id="UP000317839">
    <property type="component" value="Unassembled WGS sequence"/>
</dbReference>
<evidence type="ECO:0000256" key="2">
    <source>
        <dbReference type="ARBA" id="ARBA00023136"/>
    </source>
</evidence>
<dbReference type="GO" id="GO:0009279">
    <property type="term" value="C:cell outer membrane"/>
    <property type="evidence" value="ECO:0007669"/>
    <property type="project" value="UniProtKB-SubCell"/>
</dbReference>
<reference evidence="8 9" key="1">
    <citation type="submission" date="2019-06" db="EMBL/GenBank/DDBJ databases">
        <title>Draft genome of Aliikangiella marina GYP-15.</title>
        <authorList>
            <person name="Wang G."/>
        </authorList>
    </citation>
    <scope>NUCLEOTIDE SEQUENCE [LARGE SCALE GENOMIC DNA]</scope>
    <source>
        <strain evidence="8 9">GYP-15</strain>
    </source>
</reference>
<feature type="domain" description="TonB-dependent receptor-like beta-barrel" evidence="6">
    <location>
        <begin position="460"/>
        <end position="968"/>
    </location>
</feature>
<keyword evidence="8" id="KW-0675">Receptor</keyword>
<dbReference type="RefSeq" id="WP_142944197.1">
    <property type="nucleotide sequence ID" value="NZ_VIKR01000007.1"/>
</dbReference>
<keyword evidence="4" id="KW-0798">TonB box</keyword>
<evidence type="ECO:0000256" key="3">
    <source>
        <dbReference type="ARBA" id="ARBA00023237"/>
    </source>
</evidence>
<feature type="chain" id="PRO_5022232183" evidence="5">
    <location>
        <begin position="30"/>
        <end position="1001"/>
    </location>
</feature>
<comment type="subcellular location">
    <subcellularLocation>
        <location evidence="1 4">Cell outer membrane</location>
    </subcellularLocation>
</comment>
<dbReference type="NCBIfam" id="TIGR01782">
    <property type="entry name" value="TonB-Xanth-Caul"/>
    <property type="match status" value="1"/>
</dbReference>
<evidence type="ECO:0000259" key="7">
    <source>
        <dbReference type="Pfam" id="PF07715"/>
    </source>
</evidence>
<dbReference type="PANTHER" id="PTHR40980">
    <property type="entry name" value="PLUG DOMAIN-CONTAINING PROTEIN"/>
    <property type="match status" value="1"/>
</dbReference>
<feature type="domain" description="TonB-dependent receptor plug" evidence="7">
    <location>
        <begin position="61"/>
        <end position="169"/>
    </location>
</feature>
<dbReference type="OrthoDB" id="8727862at2"/>
<dbReference type="InterPro" id="IPR012910">
    <property type="entry name" value="Plug_dom"/>
</dbReference>
<dbReference type="Gene3D" id="2.40.170.20">
    <property type="entry name" value="TonB-dependent receptor, beta-barrel domain"/>
    <property type="match status" value="1"/>
</dbReference>
<sequence>MKNNKFSKTPIAASLSLILGTMAMNPLYAAESDTETGEEQDAGEVVLITGIRGSLMSSMNKKRDAIGVVDAITAEDIGKFPDTNLAESLQRISGVSINRQNGEGSQVTVRGFGPQFNMVTLNGRTMPGSSLPSGGGASDTRAFSFENLSSDAVQSIEVFKTGKANIASGGMGSTINIVTAKPLDNPDFVASVGATLVHDTTVFEGSDVTPEVSGIVSWANPEKTFGMSLNASFSERDSGVAGATIDQWRSSPWDGTVPDIDPNNPTVFTNEPAIGDTHALPSNLIYYMADRERERTNAQLTMQFKPKSNMTATLDYTYANLDQNEERSELSIWYAEYKSALTFDNGVSRTPIIYREDRFDLAPRDIAVAQINQNAETVTDSIGFNFEWDVNDRFRLAFDYHDSSAETTPTQGYGNFLKVGLGANVVAAQGANYNNGLPTMIVEFDDCDPRIGLNCNNQFDQDDVGTSIQQRAFSENYSDIQQTRIDGTFDFDDFSVDFGIEMRDMSNHTIQSNINDTMGNWGVENPGELPAGFLTPVNFANVYSDYSTAGAWTQGFRGDAAMIGAWAANLYGFAFNRNPDEQTNRLIEEEVTSVYTQFRFEGDWNRKPYNLVIGFRYEDTTSKSTANIAIPQEVLWESNNDFRVIAGSSDNKENYTLSNDYDHFLPNLDFDIELAEDVIARFSYSKTIARPSFGNLSSAATVTGGPSTPTILGNAQPGSATSGNPALVPLESENFDLSAEYYFDESSYFSIGYYLKDVSNFIGTAPIVQNFYGLRDPSAGPRAQQAIADLQAIGETVNETNLFSMMAANQLGVDYFSMTANEFEAAVDISANADDPLMQFLYQAPVNNKEAQIDGFEIAVQHFFGESGFGIQANYTTVDGDVGFDLSAAPDVTQFALQGLSDTANVVFMYEKFGWNARLSYNWRDDFLNSAARYASEPGFVEEYSQVDLSVGYEFNEDLTIQFEGINLTEENFRVHGRTSVQMWNLEEYGARYSLGVRYSF</sequence>
<evidence type="ECO:0000259" key="6">
    <source>
        <dbReference type="Pfam" id="PF00593"/>
    </source>
</evidence>
<dbReference type="InterPro" id="IPR010104">
    <property type="entry name" value="TonB_rcpt_bac"/>
</dbReference>
<evidence type="ECO:0000256" key="5">
    <source>
        <dbReference type="SAM" id="SignalP"/>
    </source>
</evidence>
<dbReference type="Gene3D" id="2.170.130.10">
    <property type="entry name" value="TonB-dependent receptor, plug domain"/>
    <property type="match status" value="1"/>
</dbReference>